<dbReference type="OrthoDB" id="105314at2"/>
<dbReference type="EMBL" id="LATL02000119">
    <property type="protein sequence ID" value="KKD36638.1"/>
    <property type="molecule type" value="Genomic_DNA"/>
</dbReference>
<reference evidence="1 2" key="1">
    <citation type="submission" date="2015-06" db="EMBL/GenBank/DDBJ databases">
        <title>Draft genome assembly of filamentous brackish cyanobacterium Limnoraphis robusta strain CS-951.</title>
        <authorList>
            <person name="Willis A."/>
            <person name="Parks M."/>
            <person name="Burford M.A."/>
        </authorList>
    </citation>
    <scope>NUCLEOTIDE SEQUENCE [LARGE SCALE GENOMIC DNA]</scope>
    <source>
        <strain evidence="1 2">CS-951</strain>
    </source>
</reference>
<dbReference type="Proteomes" id="UP000033607">
    <property type="component" value="Unassembled WGS sequence"/>
</dbReference>
<dbReference type="SUPFAM" id="SSF50998">
    <property type="entry name" value="Quinoprotein alcohol dehydrogenase-like"/>
    <property type="match status" value="1"/>
</dbReference>
<name>A0A0F5YD28_9CYAN</name>
<organism evidence="1 2">
    <name type="scientific">Limnoraphis robusta CS-951</name>
    <dbReference type="NCBI Taxonomy" id="1637645"/>
    <lineage>
        <taxon>Bacteria</taxon>
        <taxon>Bacillati</taxon>
        <taxon>Cyanobacteriota</taxon>
        <taxon>Cyanophyceae</taxon>
        <taxon>Oscillatoriophycideae</taxon>
        <taxon>Oscillatoriales</taxon>
        <taxon>Sirenicapillariaceae</taxon>
        <taxon>Limnoraphis</taxon>
    </lineage>
</organism>
<dbReference type="PANTHER" id="PTHR34512">
    <property type="entry name" value="CELL SURFACE PROTEIN"/>
    <property type="match status" value="1"/>
</dbReference>
<evidence type="ECO:0000313" key="2">
    <source>
        <dbReference type="Proteomes" id="UP000033607"/>
    </source>
</evidence>
<dbReference type="Gene3D" id="2.130.10.10">
    <property type="entry name" value="YVTN repeat-like/Quinoprotein amine dehydrogenase"/>
    <property type="match status" value="2"/>
</dbReference>
<proteinExistence type="predicted"/>
<gene>
    <name evidence="1" type="ORF">WN50_18705</name>
</gene>
<dbReference type="AlphaFoldDB" id="A0A0F5YD28"/>
<dbReference type="RefSeq" id="WP_046280089.1">
    <property type="nucleotide sequence ID" value="NZ_LATL02000119.1"/>
</dbReference>
<accession>A0A0F5YD28</accession>
<dbReference type="PATRIC" id="fig|1637645.4.peg.2415"/>
<evidence type="ECO:0000313" key="1">
    <source>
        <dbReference type="EMBL" id="KKD36638.1"/>
    </source>
</evidence>
<dbReference type="SMART" id="SM00564">
    <property type="entry name" value="PQQ"/>
    <property type="match status" value="3"/>
</dbReference>
<dbReference type="InterPro" id="IPR015943">
    <property type="entry name" value="WD40/YVTN_repeat-like_dom_sf"/>
</dbReference>
<sequence length="523" mass="57981">MNLSRRKFHKYSAQFLISALFPGTFLNFFKPRLKEQNISNGFNKIVSYLQAGTDLLVPTFLGNPQRRFYGRGVPEGLNIIHKFPLGTGVTYVGSTRKVWSGAGWTGQPTITRDQGKIYLVIGAYDHHLRKIDFETNEEIWKYKFDDVIKGSSSIYIDETATIDNQIVILQGSRTGRPRNGIAPSFRAISFRTGQELWKLNIKKTASYSQDNDSSALYLGDDIIFNAGENSIGYFLSSSTKAAQKKLGFRQPKILSEVQLYSSSDVKRQGGNIISEASPSRLDNRIFVAAGSGHIYGISLDERKIIWDFDIGSDLDGTVAISKSSQLFCTIEKERIPGQGGVIKLNPDKLPEDSVEWFLPTGNTNLASWKGGIIGSVSLNDEYNPDGFPALFATNAIDGYLYIGSQDKITGQKVKGPLLQQTYNTPVIVFKQRIGGSISTPIFTDGYKLVTAGYNGVYLFNLEWETAKPDDSNALENAAGEYYRLKVEQVGQFKPGISFESTPVVWDGKIIICGRDGWLYTLGG</sequence>
<dbReference type="InterPro" id="IPR018391">
    <property type="entry name" value="PQQ_b-propeller_rpt"/>
</dbReference>
<dbReference type="InterPro" id="IPR011047">
    <property type="entry name" value="Quinoprotein_ADH-like_sf"/>
</dbReference>
<protein>
    <submittedName>
        <fullName evidence="1">Pyrrolo-quinoline quinone repeat-containing protein</fullName>
    </submittedName>
</protein>
<comment type="caution">
    <text evidence="1">The sequence shown here is derived from an EMBL/GenBank/DDBJ whole genome shotgun (WGS) entry which is preliminary data.</text>
</comment>
<dbReference type="PANTHER" id="PTHR34512:SF30">
    <property type="entry name" value="OUTER MEMBRANE PROTEIN ASSEMBLY FACTOR BAMB"/>
    <property type="match status" value="1"/>
</dbReference>